<accession>A0AAD0UMB2</accession>
<protein>
    <submittedName>
        <fullName evidence="1">Uncharacterized protein</fullName>
    </submittedName>
</protein>
<dbReference type="EMBL" id="CP033614">
    <property type="protein sequence ID" value="AYV55486.1"/>
    <property type="molecule type" value="Genomic_DNA"/>
</dbReference>
<organism evidence="1 2">
    <name type="scientific">Leptospira kmetyi</name>
    <dbReference type="NCBI Taxonomy" id="408139"/>
    <lineage>
        <taxon>Bacteria</taxon>
        <taxon>Pseudomonadati</taxon>
        <taxon>Spirochaetota</taxon>
        <taxon>Spirochaetia</taxon>
        <taxon>Leptospirales</taxon>
        <taxon>Leptospiraceae</taxon>
        <taxon>Leptospira</taxon>
    </lineage>
</organism>
<gene>
    <name evidence="1" type="ORF">EFP84_08145</name>
</gene>
<name>A0AAD0UMB2_9LEPT</name>
<sequence>MDKVADDLIVCAIRRSAFRCATNGMIPFKKYGAGSKSPKEESAELPHFFYLEKIALLFRFFFGELLTFL</sequence>
<evidence type="ECO:0000313" key="2">
    <source>
        <dbReference type="Proteomes" id="UP000276407"/>
    </source>
</evidence>
<dbReference type="AlphaFoldDB" id="A0AAD0UMB2"/>
<evidence type="ECO:0000313" key="1">
    <source>
        <dbReference type="EMBL" id="AYV55486.1"/>
    </source>
</evidence>
<reference evidence="1 2" key="1">
    <citation type="submission" date="2018-11" db="EMBL/GenBank/DDBJ databases">
        <title>Complete genome sequence of Leptospira kmetyi isolate LS 001/16 from soil sample associated with a leptospirosis patient in Kelantan.</title>
        <authorList>
            <person name="Muhammad Yusoff F."/>
            <person name="Muhammad Yusoff S."/>
            <person name="Ahmad M.N."/>
            <person name="Yusof N.Y."/>
            <person name="Aziah I."/>
        </authorList>
    </citation>
    <scope>NUCLEOTIDE SEQUENCE [LARGE SCALE GENOMIC DNA]</scope>
    <source>
        <strain evidence="1 2">LS 001/16</strain>
    </source>
</reference>
<dbReference type="Proteomes" id="UP000276407">
    <property type="component" value="Chromosome 1"/>
</dbReference>
<dbReference type="KEGG" id="lkm:EFP84_08145"/>
<proteinExistence type="predicted"/>